<evidence type="ECO:0000256" key="6">
    <source>
        <dbReference type="ARBA" id="ARBA00023157"/>
    </source>
</evidence>
<evidence type="ECO:0000256" key="2">
    <source>
        <dbReference type="ARBA" id="ARBA00022448"/>
    </source>
</evidence>
<dbReference type="Gene3D" id="2.60.120.310">
    <property type="entry name" value="Copper type II, ascorbate-dependent monooxygenase, N-terminal domain"/>
    <property type="match status" value="1"/>
</dbReference>
<evidence type="ECO:0000256" key="3">
    <source>
        <dbReference type="ARBA" id="ARBA00022692"/>
    </source>
</evidence>
<dbReference type="InterPro" id="IPR023271">
    <property type="entry name" value="Aquaporin-like"/>
</dbReference>
<dbReference type="SUPFAM" id="SSF81338">
    <property type="entry name" value="Aquaporin-like"/>
    <property type="match status" value="1"/>
</dbReference>
<keyword evidence="6" id="KW-1015">Disulfide bond</keyword>
<feature type="transmembrane region" description="Helical" evidence="7">
    <location>
        <begin position="184"/>
        <end position="206"/>
    </location>
</feature>
<protein>
    <submittedName>
        <fullName evidence="9">DBH-like monooxygenase protein 2 homolog</fullName>
    </submittedName>
</protein>
<reference evidence="9 10" key="1">
    <citation type="submission" date="2024-02" db="EMBL/GenBank/DDBJ databases">
        <authorList>
            <person name="Chen Y."/>
            <person name="Shah S."/>
            <person name="Dougan E. K."/>
            <person name="Thang M."/>
            <person name="Chan C."/>
        </authorList>
    </citation>
    <scope>NUCLEOTIDE SEQUENCE [LARGE SCALE GENOMIC DNA]</scope>
</reference>
<feature type="domain" description="Copper type II ascorbate-dependent monooxygenase C-terminal" evidence="8">
    <location>
        <begin position="382"/>
        <end position="510"/>
    </location>
</feature>
<dbReference type="InterPro" id="IPR008977">
    <property type="entry name" value="PHM/PNGase_F_dom_sf"/>
</dbReference>
<dbReference type="Pfam" id="PF00230">
    <property type="entry name" value="MIP"/>
    <property type="match status" value="1"/>
</dbReference>
<dbReference type="InterPro" id="IPR024548">
    <property type="entry name" value="Cu2_monoox_C"/>
</dbReference>
<evidence type="ECO:0000256" key="1">
    <source>
        <dbReference type="ARBA" id="ARBA00004141"/>
    </source>
</evidence>
<feature type="transmembrane region" description="Helical" evidence="7">
    <location>
        <begin position="156"/>
        <end position="177"/>
    </location>
</feature>
<dbReference type="Gene3D" id="2.60.120.230">
    <property type="match status" value="1"/>
</dbReference>
<gene>
    <name evidence="9" type="ORF">SCF082_LOCUS32684</name>
</gene>
<proteinExistence type="predicted"/>
<evidence type="ECO:0000259" key="8">
    <source>
        <dbReference type="Pfam" id="PF03712"/>
    </source>
</evidence>
<keyword evidence="4 7" id="KW-1133">Transmembrane helix</keyword>
<keyword evidence="5 7" id="KW-0472">Membrane</keyword>
<keyword evidence="2" id="KW-0813">Transport</keyword>
<dbReference type="Proteomes" id="UP001642464">
    <property type="component" value="Unassembled WGS sequence"/>
</dbReference>
<accession>A0ABP0NH87</accession>
<evidence type="ECO:0000313" key="10">
    <source>
        <dbReference type="Proteomes" id="UP001642464"/>
    </source>
</evidence>
<name>A0ABP0NH87_9DINO</name>
<dbReference type="Pfam" id="PF03712">
    <property type="entry name" value="Cu2_monoox_C"/>
    <property type="match status" value="1"/>
</dbReference>
<dbReference type="PANTHER" id="PTHR10157">
    <property type="entry name" value="DOPAMINE BETA HYDROXYLASE RELATED"/>
    <property type="match status" value="1"/>
</dbReference>
<dbReference type="Gene3D" id="1.20.1080.10">
    <property type="entry name" value="Glycerol uptake facilitator protein"/>
    <property type="match status" value="1"/>
</dbReference>
<dbReference type="InterPro" id="IPR000425">
    <property type="entry name" value="MIP"/>
</dbReference>
<dbReference type="InterPro" id="IPR022357">
    <property type="entry name" value="MIP_CS"/>
</dbReference>
<evidence type="ECO:0000256" key="5">
    <source>
        <dbReference type="ARBA" id="ARBA00023136"/>
    </source>
</evidence>
<evidence type="ECO:0000313" key="9">
    <source>
        <dbReference type="EMBL" id="CAK9062924.1"/>
    </source>
</evidence>
<evidence type="ECO:0000256" key="4">
    <source>
        <dbReference type="ARBA" id="ARBA00022989"/>
    </source>
</evidence>
<dbReference type="PROSITE" id="PS00221">
    <property type="entry name" value="MIP"/>
    <property type="match status" value="1"/>
</dbReference>
<dbReference type="SUPFAM" id="SSF49742">
    <property type="entry name" value="PHM/PNGase F"/>
    <property type="match status" value="2"/>
</dbReference>
<feature type="transmembrane region" description="Helical" evidence="7">
    <location>
        <begin position="59"/>
        <end position="79"/>
    </location>
</feature>
<dbReference type="PRINTS" id="PR00783">
    <property type="entry name" value="MINTRINSICP"/>
</dbReference>
<comment type="subcellular location">
    <subcellularLocation>
        <location evidence="1">Membrane</location>
        <topology evidence="1">Multi-pass membrane protein</topology>
    </subcellularLocation>
</comment>
<organism evidence="9 10">
    <name type="scientific">Durusdinium trenchii</name>
    <dbReference type="NCBI Taxonomy" id="1381693"/>
    <lineage>
        <taxon>Eukaryota</taxon>
        <taxon>Sar</taxon>
        <taxon>Alveolata</taxon>
        <taxon>Dinophyceae</taxon>
        <taxon>Suessiales</taxon>
        <taxon>Symbiodiniaceae</taxon>
        <taxon>Durusdinium</taxon>
    </lineage>
</organism>
<sequence>MAAFAMTSPLSKELRLAAQEFVLTLLWVFVSMDAHLSATTCLASCGRQGAMKPCPPPTLNVQVSLATGFAAAVANGLAFRKAEEDRSAENFGGQFNPAVTLALALRGSMPLKRAVVFVVMQLLASLLAALLALVAVGRPCLQDNFHMAMQQTILPAGSRLLLHVLLSMVIIFVPIWAHDRHKSMAVPVLVGFSYIACSLTGLPQLMDVPNLLRTFGIFLIGVRNWSMVWTTALGSLLAAPLVVLLDMLIFREPTNGTMKEEETIYHIVYGIALVDQPKLLHHFVVTGCYEKVAPEMSGQRMPRPESCVMPVGGFAGWAPGAILWDMPIYAGVPVGKGVGIVAFHVQVHYTDGDVYPGTISKDGIRIYYTPTLRNQTVDSVSTIGIGTHPRMLVPPSKDRYFLTRTCTVVDPCQSADCQGKVWSRPIVSVFYHAHLLGVAMYQSLTRGNTTWDLGSQSRWHYDDQAMFPLMSRNLTVQAGDVIQSTCIFDSQGRTEATPMGLNTWDEMCFTQVNIARPSADPIVGFGCGGPMWEGDLQVTEDAFHVATLHPIDQAENAWQATSYGQATRFLPKNQRDCQQMACRERGEWDDDCCGLKTETSCADGLTKIETNDICWQGFGFTAHYTCCAHAENSSENSFAAGAENGFRGGSWMLLLSVFGLLH</sequence>
<feature type="transmembrane region" description="Helical" evidence="7">
    <location>
        <begin position="226"/>
        <end position="250"/>
    </location>
</feature>
<comment type="caution">
    <text evidence="9">The sequence shown here is derived from an EMBL/GenBank/DDBJ whole genome shotgun (WGS) entry which is preliminary data.</text>
</comment>
<dbReference type="EMBL" id="CAXAMM010028502">
    <property type="protein sequence ID" value="CAK9062924.1"/>
    <property type="molecule type" value="Genomic_DNA"/>
</dbReference>
<evidence type="ECO:0000256" key="7">
    <source>
        <dbReference type="SAM" id="Phobius"/>
    </source>
</evidence>
<dbReference type="InterPro" id="IPR036939">
    <property type="entry name" value="Cu2_ascorb_mOase_N_sf"/>
</dbReference>
<feature type="transmembrane region" description="Helical" evidence="7">
    <location>
        <begin position="114"/>
        <end position="136"/>
    </location>
</feature>
<keyword evidence="3 7" id="KW-0812">Transmembrane</keyword>
<dbReference type="PANTHER" id="PTHR10157:SF23">
    <property type="entry name" value="MOXD1 HOMOLOG 1"/>
    <property type="match status" value="1"/>
</dbReference>
<dbReference type="InterPro" id="IPR000945">
    <property type="entry name" value="DBH-like"/>
</dbReference>
<keyword evidence="10" id="KW-1185">Reference proteome</keyword>
<dbReference type="InterPro" id="IPR014784">
    <property type="entry name" value="Cu2_ascorb_mOase-like_C"/>
</dbReference>